<sequence>MRLWSRTNEYIIKEFKIEDLRFVLATENKYPKYKNFNQRVLSPAVKELNETGNMEIVTTEIKSGRKVAKIQFKILDREPKKYFKNLEAINSPIEISDVLLKDEIKPKEIVETSLTKKIGIENVLHIENKAVIKMINNKFKDYDEAQLLGRKQSKRRG</sequence>
<dbReference type="InterPro" id="IPR036390">
    <property type="entry name" value="WH_DNA-bd_sf"/>
</dbReference>
<dbReference type="RefSeq" id="WP_012669474.1">
    <property type="nucleotide sequence ID" value="NC_012219.1"/>
</dbReference>
<organism evidence="1">
    <name type="scientific">Clostridium botulinum</name>
    <dbReference type="NCBI Taxonomy" id="1491"/>
    <lineage>
        <taxon>Bacteria</taxon>
        <taxon>Bacillati</taxon>
        <taxon>Bacillota</taxon>
        <taxon>Clostridia</taxon>
        <taxon>Eubacteriales</taxon>
        <taxon>Clostridiaceae</taxon>
        <taxon>Clostridium</taxon>
    </lineage>
</organism>
<proteinExistence type="predicted"/>
<protein>
    <submittedName>
        <fullName evidence="1">Putative replication protein</fullName>
    </submittedName>
</protein>
<dbReference type="Pfam" id="PF21205">
    <property type="entry name" value="Rep3_C"/>
    <property type="match status" value="1"/>
</dbReference>
<dbReference type="EMBL" id="AP010934">
    <property type="protein sequence ID" value="BAH29525.1"/>
    <property type="molecule type" value="Genomic_DNA"/>
</dbReference>
<geneLocation type="plasmid" evidence="1">
    <name>pC2C203U28</name>
</geneLocation>
<reference evidence="1" key="1">
    <citation type="journal article" date="2009" name="J. Bacteriol.">
        <title>Molecular analysis of an extrachromosomal element containing the C2 toxin gene discovered in Clostridium botulinum type C.</title>
        <authorList>
            <person name="Sakaguchi Y."/>
            <person name="Hayashi T."/>
            <person name="Yamamoto Y."/>
            <person name="Nakayama K."/>
            <person name="Zhang K."/>
            <person name="Ma S."/>
            <person name="Arimitsu H."/>
            <person name="Oguma K."/>
        </authorList>
    </citation>
    <scope>NUCLEOTIDE SEQUENCE</scope>
    <source>
        <plasmid evidence="1">pC2C203U28</plasmid>
    </source>
</reference>
<name>C4IXH5_CLOBO</name>
<accession>C4IXH5</accession>
<dbReference type="InterPro" id="IPR036388">
    <property type="entry name" value="WH-like_DNA-bd_sf"/>
</dbReference>
<dbReference type="Gene3D" id="1.10.10.10">
    <property type="entry name" value="Winged helix-like DNA-binding domain superfamily/Winged helix DNA-binding domain"/>
    <property type="match status" value="1"/>
</dbReference>
<evidence type="ECO:0000313" key="1">
    <source>
        <dbReference type="EMBL" id="BAH29525.1"/>
    </source>
</evidence>
<dbReference type="AlphaFoldDB" id="C4IXH5"/>
<keyword evidence="1" id="KW-0614">Plasmid</keyword>
<dbReference type="GeneID" id="66320142"/>
<dbReference type="SUPFAM" id="SSF46785">
    <property type="entry name" value="Winged helix' DNA-binding domain"/>
    <property type="match status" value="1"/>
</dbReference>